<dbReference type="AlphaFoldDB" id="T0JRC1"/>
<reference evidence="2" key="1">
    <citation type="journal article" date="2013" name="Mol. Plant Microbe Interact.">
        <title>Global aspects of pacC regulation of pathogenicity genes in Colletotrichum gloeosporioides as revealed by transcriptome analysis.</title>
        <authorList>
            <person name="Alkan N."/>
            <person name="Meng X."/>
            <person name="Friedlander G."/>
            <person name="Reuveni E."/>
            <person name="Sukno S."/>
            <person name="Sherman A."/>
            <person name="Thon M."/>
            <person name="Fluhr R."/>
            <person name="Prusky D."/>
        </authorList>
    </citation>
    <scope>NUCLEOTIDE SEQUENCE [LARGE SCALE GENOMIC DNA]</scope>
    <source>
        <strain evidence="2">Cg-14</strain>
    </source>
</reference>
<comment type="caution">
    <text evidence="1">The sequence shown here is derived from an EMBL/GenBank/DDBJ whole genome shotgun (WGS) entry which is preliminary data.</text>
</comment>
<accession>T0JRC1</accession>
<evidence type="ECO:0000313" key="1">
    <source>
        <dbReference type="EMBL" id="EQB45802.1"/>
    </source>
</evidence>
<gene>
    <name evidence="1" type="ORF">CGLO_15272</name>
</gene>
<dbReference type="OrthoDB" id="4843223at2759"/>
<dbReference type="HOGENOM" id="CLU_3224520_0_0_1"/>
<dbReference type="EMBL" id="AMYD01003635">
    <property type="protein sequence ID" value="EQB45802.1"/>
    <property type="molecule type" value="Genomic_DNA"/>
</dbReference>
<proteinExistence type="predicted"/>
<organism evidence="1 2">
    <name type="scientific">Colletotrichum gloeosporioides (strain Cg-14)</name>
    <name type="common">Anthracnose fungus</name>
    <name type="synonym">Glomerella cingulata</name>
    <dbReference type="NCBI Taxonomy" id="1237896"/>
    <lineage>
        <taxon>Eukaryota</taxon>
        <taxon>Fungi</taxon>
        <taxon>Dikarya</taxon>
        <taxon>Ascomycota</taxon>
        <taxon>Pezizomycotina</taxon>
        <taxon>Sordariomycetes</taxon>
        <taxon>Hypocreomycetidae</taxon>
        <taxon>Glomerellales</taxon>
        <taxon>Glomerellaceae</taxon>
        <taxon>Colletotrichum</taxon>
        <taxon>Colletotrichum gloeosporioides species complex</taxon>
    </lineage>
</organism>
<sequence>MEDPLSGWVSEDETYLVILLHRRGGYWLWRKPSEAYSRSCIRER</sequence>
<dbReference type="Proteomes" id="UP000015530">
    <property type="component" value="Unassembled WGS sequence"/>
</dbReference>
<protein>
    <submittedName>
        <fullName evidence="1">Uncharacterized protein</fullName>
    </submittedName>
</protein>
<evidence type="ECO:0000313" key="2">
    <source>
        <dbReference type="Proteomes" id="UP000015530"/>
    </source>
</evidence>
<name>T0JRC1_COLGC</name>